<dbReference type="Gene3D" id="2.130.10.10">
    <property type="entry name" value="YVTN repeat-like/Quinoprotein amine dehydrogenase"/>
    <property type="match status" value="2"/>
</dbReference>
<dbReference type="AlphaFoldDB" id="A0A1B6E184"/>
<feature type="repeat" description="WD" evidence="9">
    <location>
        <begin position="105"/>
        <end position="146"/>
    </location>
</feature>
<keyword evidence="5" id="KW-0677">Repeat</keyword>
<dbReference type="Pfam" id="PF04158">
    <property type="entry name" value="Sof1"/>
    <property type="match status" value="1"/>
</dbReference>
<accession>A0A1B6E184</accession>
<dbReference type="GO" id="GO:0000462">
    <property type="term" value="P:maturation of SSU-rRNA from tricistronic rRNA transcript (SSU-rRNA, 5.8S rRNA, LSU-rRNA)"/>
    <property type="evidence" value="ECO:0007669"/>
    <property type="project" value="TreeGrafter"/>
</dbReference>
<evidence type="ECO:0000256" key="10">
    <source>
        <dbReference type="SAM" id="MobiDB-lite"/>
    </source>
</evidence>
<gene>
    <name evidence="12" type="ORF">g.8146</name>
</gene>
<comment type="subcellular location">
    <subcellularLocation>
        <location evidence="1">Nucleus</location>
        <location evidence="1">Nucleolus</location>
    </subcellularLocation>
</comment>
<keyword evidence="7" id="KW-0687">Ribonucleoprotein</keyword>
<name>A0A1B6E184_9HEMI</name>
<evidence type="ECO:0000259" key="11">
    <source>
        <dbReference type="Pfam" id="PF04158"/>
    </source>
</evidence>
<dbReference type="PROSITE" id="PS50294">
    <property type="entry name" value="WD_REPEATS_REGION"/>
    <property type="match status" value="3"/>
</dbReference>
<feature type="compositionally biased region" description="Basic and acidic residues" evidence="10">
    <location>
        <begin position="446"/>
        <end position="459"/>
    </location>
</feature>
<evidence type="ECO:0000256" key="6">
    <source>
        <dbReference type="ARBA" id="ARBA00023242"/>
    </source>
</evidence>
<dbReference type="FunFam" id="2.130.10.10:FF:000826">
    <property type="entry name" value="DDB1- and CUL4-associated factor 13"/>
    <property type="match status" value="1"/>
</dbReference>
<dbReference type="GO" id="GO:0016567">
    <property type="term" value="P:protein ubiquitination"/>
    <property type="evidence" value="ECO:0007669"/>
    <property type="project" value="UniProtKB-UniPathway"/>
</dbReference>
<feature type="region of interest" description="Disordered" evidence="10">
    <location>
        <begin position="412"/>
        <end position="459"/>
    </location>
</feature>
<evidence type="ECO:0000256" key="4">
    <source>
        <dbReference type="ARBA" id="ARBA00022574"/>
    </source>
</evidence>
<organism evidence="12">
    <name type="scientific">Clastoptera arizonana</name>
    <name type="common">Arizona spittle bug</name>
    <dbReference type="NCBI Taxonomy" id="38151"/>
    <lineage>
        <taxon>Eukaryota</taxon>
        <taxon>Metazoa</taxon>
        <taxon>Ecdysozoa</taxon>
        <taxon>Arthropoda</taxon>
        <taxon>Hexapoda</taxon>
        <taxon>Insecta</taxon>
        <taxon>Pterygota</taxon>
        <taxon>Neoptera</taxon>
        <taxon>Paraneoptera</taxon>
        <taxon>Hemiptera</taxon>
        <taxon>Auchenorrhyncha</taxon>
        <taxon>Cercopoidea</taxon>
        <taxon>Clastopteridae</taxon>
        <taxon>Clastoptera</taxon>
    </lineage>
</organism>
<evidence type="ECO:0000256" key="8">
    <source>
        <dbReference type="ARBA" id="ARBA00032239"/>
    </source>
</evidence>
<dbReference type="PROSITE" id="PS50082">
    <property type="entry name" value="WD_REPEATS_2"/>
    <property type="match status" value="3"/>
</dbReference>
<feature type="repeat" description="WD" evidence="9">
    <location>
        <begin position="62"/>
        <end position="104"/>
    </location>
</feature>
<keyword evidence="4 9" id="KW-0853">WD repeat</keyword>
<evidence type="ECO:0000256" key="3">
    <source>
        <dbReference type="ARBA" id="ARBA00021762"/>
    </source>
</evidence>
<feature type="compositionally biased region" description="Basic residues" evidence="10">
    <location>
        <begin position="436"/>
        <end position="445"/>
    </location>
</feature>
<protein>
    <recommendedName>
        <fullName evidence="3">DDB1- and CUL4-associated factor 13</fullName>
    </recommendedName>
    <alternativeName>
        <fullName evidence="8">WD repeat and SOF domain-containing protein 1</fullName>
    </alternativeName>
</protein>
<dbReference type="PROSITE" id="PS00678">
    <property type="entry name" value="WD_REPEATS_1"/>
    <property type="match status" value="1"/>
</dbReference>
<evidence type="ECO:0000256" key="1">
    <source>
        <dbReference type="ARBA" id="ARBA00004604"/>
    </source>
</evidence>
<keyword evidence="6" id="KW-0539">Nucleus</keyword>
<sequence>MKVKMITRNPDDYMRETKRDLFKVPRNYDPALHPFEAPREYTRALNSVKLERVFAKPFIGNLDGHKDGISCLAKHPSQLSFVVSGDYDGEIRLWDLTNRSCRHNIQAHEGYVRGVVFTPDGSHILSVGDDKTIKKWSTDPEKNYTNVNIILSKTILSSITHSRKGNKFATCGEVCQLWEETRNEPIKSFTWGVDSLHYVSFNQVETNLLASCASDNSIIFYDTREAGPIRKLVMNMRTNQLAWNPMEAFVFTCANEDFNLYTYDTRKLDIAIGVHKDHVSAVTCLDYSPTGREFVSGSYDKSIRIFETTKSHSREVYHTKRMQRLTDVLWSLDNKYILSSSDEMNIRLWKANASENLGILRIRERRALNYANALKKKFANHPQIKRIARHRQVPKHIYNARNELRVVREKAQRKEANRRAHSKPGTVPLIQEGKRQIVKKKHKERKQTEEHTQSLELYH</sequence>
<dbReference type="InterPro" id="IPR015943">
    <property type="entry name" value="WD40/YVTN_repeat-like_dom_sf"/>
</dbReference>
<feature type="repeat" description="WD" evidence="9">
    <location>
        <begin position="275"/>
        <end position="316"/>
    </location>
</feature>
<dbReference type="InterPro" id="IPR051733">
    <property type="entry name" value="WD_repeat_DCAF13/WDSOF1"/>
</dbReference>
<evidence type="ECO:0000256" key="5">
    <source>
        <dbReference type="ARBA" id="ARBA00022737"/>
    </source>
</evidence>
<dbReference type="Pfam" id="PF00400">
    <property type="entry name" value="WD40"/>
    <property type="match status" value="4"/>
</dbReference>
<comment type="similarity">
    <text evidence="2">Belongs to the WD repeat DCAF13/WDSOF1 family.</text>
</comment>
<dbReference type="GO" id="GO:0032040">
    <property type="term" value="C:small-subunit processome"/>
    <property type="evidence" value="ECO:0007669"/>
    <property type="project" value="TreeGrafter"/>
</dbReference>
<dbReference type="InterPro" id="IPR001680">
    <property type="entry name" value="WD40_rpt"/>
</dbReference>
<dbReference type="InterPro" id="IPR019775">
    <property type="entry name" value="WD40_repeat_CS"/>
</dbReference>
<dbReference type="PANTHER" id="PTHR22851:SF0">
    <property type="entry name" value="DDB1- AND CUL4-ASSOCIATED FACTOR 13"/>
    <property type="match status" value="1"/>
</dbReference>
<dbReference type="InterPro" id="IPR007287">
    <property type="entry name" value="Sof1"/>
</dbReference>
<dbReference type="UniPathway" id="UPA00143"/>
<dbReference type="InterPro" id="IPR036322">
    <property type="entry name" value="WD40_repeat_dom_sf"/>
</dbReference>
<proteinExistence type="inferred from homology"/>
<evidence type="ECO:0000256" key="2">
    <source>
        <dbReference type="ARBA" id="ARBA00005649"/>
    </source>
</evidence>
<dbReference type="CDD" id="cd00200">
    <property type="entry name" value="WD40"/>
    <property type="match status" value="1"/>
</dbReference>
<dbReference type="PANTHER" id="PTHR22851">
    <property type="entry name" value="U3 SMALL NUCLEOLAR RNA U3 SNORNA ASSOCIATED PROTEIN"/>
    <property type="match status" value="1"/>
</dbReference>
<reference evidence="12" key="1">
    <citation type="submission" date="2015-12" db="EMBL/GenBank/DDBJ databases">
        <title>De novo transcriptome assembly of four potential Pierce s Disease insect vectors from Arizona vineyards.</title>
        <authorList>
            <person name="Tassone E.E."/>
        </authorList>
    </citation>
    <scope>NUCLEOTIDE SEQUENCE</scope>
</reference>
<evidence type="ECO:0000256" key="9">
    <source>
        <dbReference type="PROSITE-ProRule" id="PRU00221"/>
    </source>
</evidence>
<evidence type="ECO:0000313" key="12">
    <source>
        <dbReference type="EMBL" id="JAS31686.1"/>
    </source>
</evidence>
<dbReference type="FunFam" id="2.130.10.10:FF:000132">
    <property type="entry name" value="DDB1- and CUL4-associated factor 13"/>
    <property type="match status" value="1"/>
</dbReference>
<evidence type="ECO:0000256" key="7">
    <source>
        <dbReference type="ARBA" id="ARBA00023274"/>
    </source>
</evidence>
<feature type="domain" description="Sof1-like protein" evidence="11">
    <location>
        <begin position="351"/>
        <end position="437"/>
    </location>
</feature>
<dbReference type="EMBL" id="GEDC01005612">
    <property type="protein sequence ID" value="JAS31686.1"/>
    <property type="molecule type" value="Transcribed_RNA"/>
</dbReference>
<dbReference type="SMART" id="SM00320">
    <property type="entry name" value="WD40"/>
    <property type="match status" value="6"/>
</dbReference>
<dbReference type="SUPFAM" id="SSF50978">
    <property type="entry name" value="WD40 repeat-like"/>
    <property type="match status" value="1"/>
</dbReference>